<organism evidence="1 2">
    <name type="scientific">Heyndrickxia sporothermodurans</name>
    <dbReference type="NCBI Taxonomy" id="46224"/>
    <lineage>
        <taxon>Bacteria</taxon>
        <taxon>Bacillati</taxon>
        <taxon>Bacillota</taxon>
        <taxon>Bacilli</taxon>
        <taxon>Bacillales</taxon>
        <taxon>Bacillaceae</taxon>
        <taxon>Heyndrickxia</taxon>
    </lineage>
</organism>
<proteinExistence type="predicted"/>
<keyword evidence="2" id="KW-1185">Reference proteome</keyword>
<dbReference type="Gene3D" id="1.20.1260.120">
    <property type="entry name" value="Protein of unknown function DUF2935"/>
    <property type="match status" value="1"/>
</dbReference>
<dbReference type="STRING" id="46224.B4102_3218"/>
<accession>A0A150KZU2</accession>
<dbReference type="Pfam" id="PF11155">
    <property type="entry name" value="DUF2935"/>
    <property type="match status" value="1"/>
</dbReference>
<dbReference type="SUPFAM" id="SSF158430">
    <property type="entry name" value="Bacillus cereus metalloprotein-like"/>
    <property type="match status" value="1"/>
</dbReference>
<dbReference type="PATRIC" id="fig|46224.3.peg.3194"/>
<sequence length="143" mass="16852">MRYYYGNSMPLRVLDECEFWKEQEEEHTIVIRELVKDLEDEYVDALLAWEQAFAETHSRVVAFIETTIRMTGTFTYELYRDLTTLVSFCLEQSNQFIAFCNQLIQESEPVKNNPTVKVVMRHIIDESEYFVGIAQAVLYSKSI</sequence>
<dbReference type="RefSeq" id="WP_066231961.1">
    <property type="nucleotide sequence ID" value="NZ_JABWTQ010000003.1"/>
</dbReference>
<dbReference type="OrthoDB" id="2734401at2"/>
<dbReference type="InterPro" id="IPR021328">
    <property type="entry name" value="CotB-like"/>
</dbReference>
<dbReference type="GeneID" id="62497863"/>
<name>A0A150KZU2_9BACI</name>
<reference evidence="1 2" key="1">
    <citation type="submission" date="2016-01" db="EMBL/GenBank/DDBJ databases">
        <title>Genome Sequences of Twelve Sporeforming Bacillus Species Isolated from Foods.</title>
        <authorList>
            <person name="Berendsen E.M."/>
            <person name="Wells-Bennik M.H."/>
            <person name="Krawcyk A.O."/>
            <person name="De Jong A."/>
            <person name="Holsappel S."/>
            <person name="Eijlander R.T."/>
            <person name="Kuipers O.P."/>
        </authorList>
    </citation>
    <scope>NUCLEOTIDE SEQUENCE [LARGE SCALE GENOMIC DNA]</scope>
    <source>
        <strain evidence="1 2">B4102</strain>
    </source>
</reference>
<dbReference type="Proteomes" id="UP000075666">
    <property type="component" value="Unassembled WGS sequence"/>
</dbReference>
<gene>
    <name evidence="1" type="ORF">B4102_3218</name>
</gene>
<comment type="caution">
    <text evidence="1">The sequence shown here is derived from an EMBL/GenBank/DDBJ whole genome shotgun (WGS) entry which is preliminary data.</text>
</comment>
<dbReference type="AlphaFoldDB" id="A0A150KZU2"/>
<dbReference type="EMBL" id="LQYN01000056">
    <property type="protein sequence ID" value="KYD05494.1"/>
    <property type="molecule type" value="Genomic_DNA"/>
</dbReference>
<evidence type="ECO:0000313" key="2">
    <source>
        <dbReference type="Proteomes" id="UP000075666"/>
    </source>
</evidence>
<protein>
    <submittedName>
        <fullName evidence="1">Uncharacterized protein</fullName>
    </submittedName>
</protein>
<evidence type="ECO:0000313" key="1">
    <source>
        <dbReference type="EMBL" id="KYD05494.1"/>
    </source>
</evidence>